<feature type="transmembrane region" description="Helical" evidence="2">
    <location>
        <begin position="533"/>
        <end position="550"/>
    </location>
</feature>
<feature type="region of interest" description="Disordered" evidence="3">
    <location>
        <begin position="981"/>
        <end position="1021"/>
    </location>
</feature>
<comment type="similarity">
    <text evidence="2">Belongs to the PIGG/PIGN/PIGO family. PIGG subfamily.</text>
</comment>
<feature type="transmembrane region" description="Helical" evidence="2">
    <location>
        <begin position="1062"/>
        <end position="1082"/>
    </location>
</feature>
<dbReference type="GO" id="GO:0005789">
    <property type="term" value="C:endoplasmic reticulum membrane"/>
    <property type="evidence" value="ECO:0007669"/>
    <property type="project" value="UniProtKB-SubCell"/>
</dbReference>
<proteinExistence type="inferred from homology"/>
<keyword evidence="2" id="KW-0808">Transferase</keyword>
<dbReference type="Proteomes" id="UP000266861">
    <property type="component" value="Unassembled WGS sequence"/>
</dbReference>
<evidence type="ECO:0000256" key="2">
    <source>
        <dbReference type="RuleBase" id="RU367106"/>
    </source>
</evidence>
<keyword evidence="2" id="KW-0472">Membrane</keyword>
<evidence type="ECO:0000313" key="6">
    <source>
        <dbReference type="Proteomes" id="UP000266861"/>
    </source>
</evidence>
<feature type="transmembrane region" description="Helical" evidence="2">
    <location>
        <begin position="599"/>
        <end position="623"/>
    </location>
</feature>
<dbReference type="UniPathway" id="UPA00196"/>
<dbReference type="SUPFAM" id="SSF53649">
    <property type="entry name" value="Alkaline phosphatase-like"/>
    <property type="match status" value="1"/>
</dbReference>
<feature type="transmembrane region" description="Helical" evidence="2">
    <location>
        <begin position="832"/>
        <end position="854"/>
    </location>
</feature>
<evidence type="ECO:0000313" key="5">
    <source>
        <dbReference type="EMBL" id="RHZ52439.1"/>
    </source>
</evidence>
<evidence type="ECO:0000259" key="4">
    <source>
        <dbReference type="Pfam" id="PF19316"/>
    </source>
</evidence>
<feature type="domain" description="GPI ethanolamine phosphate transferase 2 C-terminal" evidence="4">
    <location>
        <begin position="462"/>
        <end position="861"/>
    </location>
</feature>
<dbReference type="EMBL" id="PQFF01000403">
    <property type="protein sequence ID" value="RHZ52439.1"/>
    <property type="molecule type" value="Genomic_DNA"/>
</dbReference>
<comment type="function">
    <text evidence="2">Ethanolamine phosphate transferase involved in glycosylphosphatidylinositol-anchor biosynthesis. Transfers ethanolamine phosphate to the GPI second mannose.</text>
</comment>
<name>A0A397GQ36_9GLOM</name>
<keyword evidence="1" id="KW-0325">Glycoprotein</keyword>
<feature type="transmembrane region" description="Helical" evidence="2">
    <location>
        <begin position="508"/>
        <end position="527"/>
    </location>
</feature>
<dbReference type="Gene3D" id="3.40.720.10">
    <property type="entry name" value="Alkaline Phosphatase, subunit A"/>
    <property type="match status" value="1"/>
</dbReference>
<dbReference type="PANTHER" id="PTHR23072">
    <property type="entry name" value="PHOSPHATIDYLINOSITOL GLYCAN-RELATED"/>
    <property type="match status" value="1"/>
</dbReference>
<dbReference type="GO" id="GO:0006506">
    <property type="term" value="P:GPI anchor biosynthetic process"/>
    <property type="evidence" value="ECO:0007669"/>
    <property type="project" value="UniProtKB-UniPathway"/>
</dbReference>
<feature type="transmembrane region" description="Helical" evidence="2">
    <location>
        <begin position="794"/>
        <end position="812"/>
    </location>
</feature>
<dbReference type="STRING" id="1348612.A0A397GQ36"/>
<keyword evidence="2" id="KW-0256">Endoplasmic reticulum</keyword>
<organism evidence="5 6">
    <name type="scientific">Diversispora epigaea</name>
    <dbReference type="NCBI Taxonomy" id="1348612"/>
    <lineage>
        <taxon>Eukaryota</taxon>
        <taxon>Fungi</taxon>
        <taxon>Fungi incertae sedis</taxon>
        <taxon>Mucoromycota</taxon>
        <taxon>Glomeromycotina</taxon>
        <taxon>Glomeromycetes</taxon>
        <taxon>Diversisporales</taxon>
        <taxon>Diversisporaceae</taxon>
        <taxon>Diversispora</taxon>
    </lineage>
</organism>
<dbReference type="InterPro" id="IPR045687">
    <property type="entry name" value="PIGG/GPI7_C"/>
</dbReference>
<feature type="transmembrane region" description="Helical" evidence="2">
    <location>
        <begin position="7"/>
        <end position="25"/>
    </location>
</feature>
<feature type="transmembrane region" description="Helical" evidence="2">
    <location>
        <begin position="644"/>
        <end position="662"/>
    </location>
</feature>
<comment type="caution">
    <text evidence="5">The sequence shown here is derived from an EMBL/GenBank/DDBJ whole genome shotgun (WGS) entry which is preliminary data.</text>
</comment>
<reference evidence="5 6" key="1">
    <citation type="submission" date="2018-08" db="EMBL/GenBank/DDBJ databases">
        <title>Genome and evolution of the arbuscular mycorrhizal fungus Diversispora epigaea (formerly Glomus versiforme) and its bacterial endosymbionts.</title>
        <authorList>
            <person name="Sun X."/>
            <person name="Fei Z."/>
            <person name="Harrison M."/>
        </authorList>
    </citation>
    <scope>NUCLEOTIDE SEQUENCE [LARGE SCALE GENOMIC DNA]</scope>
    <source>
        <strain evidence="5 6">IT104</strain>
    </source>
</reference>
<dbReference type="InterPro" id="IPR037674">
    <property type="entry name" value="PIG-G_N"/>
</dbReference>
<dbReference type="AlphaFoldDB" id="A0A397GQ36"/>
<keyword evidence="2" id="KW-0812">Transmembrane</keyword>
<comment type="pathway">
    <text evidence="2">Glycolipid biosynthesis; glycosylphosphatidylinositol-anchor biosynthesis.</text>
</comment>
<dbReference type="InterPro" id="IPR039527">
    <property type="entry name" value="PIGG/GPI7"/>
</dbReference>
<keyword evidence="6" id="KW-1185">Reference proteome</keyword>
<gene>
    <name evidence="5" type="ORF">Glove_461g70</name>
</gene>
<sequence>MFYIRKTWAILIILLGAQFIGLGLFSKGFFPYKKILSGFAKVEDLPRYPNGKEALPPEPLFDRLVFMLVDALRSDFVFGENSGMEFVKSLIESHRAIPYTAHASAPTVTLPRIKALTTGTFPNFLDAIFNIAESDTSSLEFQDNWLTQLKNARNMTISFFGDDTWIKLFPGIFKVTDGTSSLFATDTVEVDLNVTRNVIPQLLSPEWDALIFHYLGLDHIGHSSGPYSPLMIPKQREMDHVVKTIYDIIVEQDEIRIKNNANAKPTLFVLCGDHGMNEAGNHGGSSIGETTTAFVFMSSKFNYMNYRNHIDYTDYTDHDHSLKFYKLVNQIDFVPTLSFAFGIPIPSNNLGKVMLDIFVDVDPLERLRALQLNAHQLSGILLTLWNSFTRDPEKIEEIEKIEKICFNSDKDEETRLQCLYLFAYYFHSKALESFDEESIKSASLFYKEFITEASYLLSSSSSDYNIESMCWGLLFMGFASISFILILTSKNIQGKMIFINKENYRLDLFVTLSIVAFCVTLFASSFIEEEHQFWYFWMQTAWFGLLFNSFKSNNYLKDSRLTMISLGQMILVRLIRSWNQTGQKYAGEVDIRFYLNRSYVLLMWILIFGSMIFFTIETLSTIYSSLSSPNSSSNSKSKSSIIGVIYKFLAQLLVIVVAISIIKYKIIISIVDSGGGELIVDNTINRLFPEILLWMEYIIPISIPVSLARIIYTILFLLLFWIITLPLLQKLIQAFKGLQITTISKLLLHLSTYLFILLSRPHNIPLYLLYYIQYILLSKWIKLNMKYGISISPLTINYILMCLKLMTFFSLGNSNSLASIDISNSYIGINEYNVIIVGMLTFLANWSGSIWWVLAGNLIKLEIIELRINKICLERRIQVIENYAVESYHKSNNISGGSSVSGISSGSNINISNGSSSISMNNAFEEVFVENNSTSLIGSTYSTTIFSLLYSDPKEDDNLVDMIDMVDVVDVIEDMEDKYIEDDDYNNNDNDNDNNDNNDNNNNNLINYSKPHSSNTSNTSNSLNSLSQFLAKQQQRNLISKDNEAIIEREQIINLVEFKNSIYYTISFHSLIIFILSVGVTILRDHLFIWTVFSPKYLYQIIWCVLFQFLIELIGGGIIWWISGNVRVHL</sequence>
<dbReference type="OrthoDB" id="272139at2759"/>
<feature type="transmembrane region" description="Helical" evidence="2">
    <location>
        <begin position="471"/>
        <end position="488"/>
    </location>
</feature>
<dbReference type="Pfam" id="PF19316">
    <property type="entry name" value="PIGO_PIGG"/>
    <property type="match status" value="2"/>
</dbReference>
<dbReference type="InterPro" id="IPR017850">
    <property type="entry name" value="Alkaline_phosphatase_core_sf"/>
</dbReference>
<feature type="transmembrane region" description="Helical" evidence="2">
    <location>
        <begin position="1097"/>
        <end position="1122"/>
    </location>
</feature>
<dbReference type="CDD" id="cd16024">
    <property type="entry name" value="GPI_EPT_2"/>
    <property type="match status" value="1"/>
</dbReference>
<evidence type="ECO:0000256" key="3">
    <source>
        <dbReference type="SAM" id="MobiDB-lite"/>
    </source>
</evidence>
<feature type="domain" description="GPI ethanolamine phosphate transferase 2 C-terminal" evidence="4">
    <location>
        <begin position="1051"/>
        <end position="1123"/>
    </location>
</feature>
<evidence type="ECO:0000256" key="1">
    <source>
        <dbReference type="ARBA" id="ARBA00023180"/>
    </source>
</evidence>
<feature type="transmembrane region" description="Helical" evidence="2">
    <location>
        <begin position="740"/>
        <end position="758"/>
    </location>
</feature>
<feature type="compositionally biased region" description="Acidic residues" evidence="3">
    <location>
        <begin position="981"/>
        <end position="996"/>
    </location>
</feature>
<feature type="transmembrane region" description="Helical" evidence="2">
    <location>
        <begin position="710"/>
        <end position="728"/>
    </location>
</feature>
<protein>
    <recommendedName>
        <fullName evidence="2">GPI ethanolamine phosphate transferase 2</fullName>
    </recommendedName>
</protein>
<comment type="subcellular location">
    <subcellularLocation>
        <location evidence="2">Endoplasmic reticulum membrane</location>
        <topology evidence="2">Multi-pass membrane protein</topology>
    </subcellularLocation>
</comment>
<dbReference type="PANTHER" id="PTHR23072:SF0">
    <property type="entry name" value="GPI ETHANOLAMINE PHOSPHATE TRANSFERASE 2"/>
    <property type="match status" value="1"/>
</dbReference>
<keyword evidence="2" id="KW-1133">Transmembrane helix</keyword>
<accession>A0A397GQ36</accession>
<dbReference type="GO" id="GO:0051267">
    <property type="term" value="F:CP2 mannose-ethanolamine phosphotransferase activity"/>
    <property type="evidence" value="ECO:0007669"/>
    <property type="project" value="TreeGrafter"/>
</dbReference>
<keyword evidence="2" id="KW-0337">GPI-anchor biosynthesis</keyword>